<accession>A0A1X7K5Z1</accession>
<dbReference type="Proteomes" id="UP000192980">
    <property type="component" value="Unassembled WGS sequence"/>
</dbReference>
<evidence type="ECO:0000313" key="1">
    <source>
        <dbReference type="EMBL" id="SMG36152.1"/>
    </source>
</evidence>
<dbReference type="AlphaFoldDB" id="A0A1X7K5Z1"/>
<name>A0A1X7K5Z1_9SPHI</name>
<dbReference type="OrthoDB" id="880708at2"/>
<organism evidence="1 2">
    <name type="scientific">Sphingobacterium psychroaquaticum</name>
    <dbReference type="NCBI Taxonomy" id="561061"/>
    <lineage>
        <taxon>Bacteria</taxon>
        <taxon>Pseudomonadati</taxon>
        <taxon>Bacteroidota</taxon>
        <taxon>Sphingobacteriia</taxon>
        <taxon>Sphingobacteriales</taxon>
        <taxon>Sphingobacteriaceae</taxon>
        <taxon>Sphingobacterium</taxon>
    </lineage>
</organism>
<sequence length="129" mass="14625">MDIEDLMAGGEGQEAGGQPSPLKSLKVDLDFYKESIKEVATEMMAEGYTLYPIFVAHQHEISIGEIVLDKNELNTQWSIHASSLEEFVERGLIKDDRKAYFEKSFKNANAYMCLFVVVPEGANFVFYPY</sequence>
<keyword evidence="2" id="KW-1185">Reference proteome</keyword>
<protein>
    <submittedName>
        <fullName evidence="1">Uncharacterized protein</fullName>
    </submittedName>
</protein>
<reference evidence="1 2" key="1">
    <citation type="submission" date="2017-04" db="EMBL/GenBank/DDBJ databases">
        <authorList>
            <person name="Afonso C.L."/>
            <person name="Miller P.J."/>
            <person name="Scott M.A."/>
            <person name="Spackman E."/>
            <person name="Goraichik I."/>
            <person name="Dimitrov K.M."/>
            <person name="Suarez D.L."/>
            <person name="Swayne D.E."/>
        </authorList>
    </citation>
    <scope>NUCLEOTIDE SEQUENCE [LARGE SCALE GENOMIC DNA]</scope>
    <source>
        <strain evidence="1 2">DSM 22418</strain>
    </source>
</reference>
<dbReference type="RefSeq" id="WP_085473324.1">
    <property type="nucleotide sequence ID" value="NZ_CP038029.1"/>
</dbReference>
<proteinExistence type="predicted"/>
<dbReference type="EMBL" id="FXAU01000004">
    <property type="protein sequence ID" value="SMG36152.1"/>
    <property type="molecule type" value="Genomic_DNA"/>
</dbReference>
<gene>
    <name evidence="1" type="ORF">SAMN05660862_2597</name>
</gene>
<dbReference type="STRING" id="561061.SAMN05660862_2597"/>
<evidence type="ECO:0000313" key="2">
    <source>
        <dbReference type="Proteomes" id="UP000192980"/>
    </source>
</evidence>